<dbReference type="PROSITE" id="PS51532">
    <property type="entry name" value="PITH"/>
    <property type="match status" value="1"/>
</dbReference>
<feature type="non-terminal residue" evidence="2">
    <location>
        <position position="1"/>
    </location>
</feature>
<dbReference type="Pfam" id="PF06201">
    <property type="entry name" value="PITH"/>
    <property type="match status" value="1"/>
</dbReference>
<name>A0A8X6TW44_NEPPI</name>
<dbReference type="AlphaFoldDB" id="A0A8X6TW44"/>
<evidence type="ECO:0000313" key="2">
    <source>
        <dbReference type="EMBL" id="GFT53089.1"/>
    </source>
</evidence>
<keyword evidence="3" id="KW-1185">Reference proteome</keyword>
<dbReference type="InterPro" id="IPR008979">
    <property type="entry name" value="Galactose-bd-like_sf"/>
</dbReference>
<dbReference type="SUPFAM" id="SSF49785">
    <property type="entry name" value="Galactose-binding domain-like"/>
    <property type="match status" value="1"/>
</dbReference>
<evidence type="ECO:0000259" key="1">
    <source>
        <dbReference type="PROSITE" id="PS51532"/>
    </source>
</evidence>
<accession>A0A8X6TW44</accession>
<reference evidence="2" key="1">
    <citation type="submission" date="2020-08" db="EMBL/GenBank/DDBJ databases">
        <title>Multicomponent nature underlies the extraordinary mechanical properties of spider dragline silk.</title>
        <authorList>
            <person name="Kono N."/>
            <person name="Nakamura H."/>
            <person name="Mori M."/>
            <person name="Yoshida Y."/>
            <person name="Ohtoshi R."/>
            <person name="Malay A.D."/>
            <person name="Moran D.A.P."/>
            <person name="Tomita M."/>
            <person name="Numata K."/>
            <person name="Arakawa K."/>
        </authorList>
    </citation>
    <scope>NUCLEOTIDE SEQUENCE</scope>
</reference>
<sequence length="237" mass="26309">MRSGRVVRGGQRVLQRTGKSVNVPLPRVRQRLPAKSVRCAFGQRRAGGWCGLPCATSLTISSSVLVPNTDGCYSMLCNARSLLKRRAAWLAVLCKRAKWQAARRRLRYGGVRAVLCSEVRALSGQAAKRLVAVARLRFCQQRLVAWWALFCRADAGCAFAWYAAVSPAMREVYMSGHGHSHGGHCEHEADEQPSDLGIAYSLYTKIDTENVQCLNEVVEGSGKTVFKPWEKRLETDK</sequence>
<proteinExistence type="predicted"/>
<dbReference type="Proteomes" id="UP000887013">
    <property type="component" value="Unassembled WGS sequence"/>
</dbReference>
<dbReference type="GO" id="GO:0005737">
    <property type="term" value="C:cytoplasm"/>
    <property type="evidence" value="ECO:0007669"/>
    <property type="project" value="UniProtKB-ARBA"/>
</dbReference>
<gene>
    <name evidence="2" type="primary">AVEN_161318_1</name>
    <name evidence="2" type="ORF">NPIL_360221</name>
</gene>
<dbReference type="Gene3D" id="2.60.120.470">
    <property type="entry name" value="PITH domain"/>
    <property type="match status" value="1"/>
</dbReference>
<dbReference type="OrthoDB" id="2635at2759"/>
<dbReference type="InterPro" id="IPR037047">
    <property type="entry name" value="PITH_dom_sf"/>
</dbReference>
<organism evidence="2 3">
    <name type="scientific">Nephila pilipes</name>
    <name type="common">Giant wood spider</name>
    <name type="synonym">Nephila maculata</name>
    <dbReference type="NCBI Taxonomy" id="299642"/>
    <lineage>
        <taxon>Eukaryota</taxon>
        <taxon>Metazoa</taxon>
        <taxon>Ecdysozoa</taxon>
        <taxon>Arthropoda</taxon>
        <taxon>Chelicerata</taxon>
        <taxon>Arachnida</taxon>
        <taxon>Araneae</taxon>
        <taxon>Araneomorphae</taxon>
        <taxon>Entelegynae</taxon>
        <taxon>Araneoidea</taxon>
        <taxon>Nephilidae</taxon>
        <taxon>Nephila</taxon>
    </lineage>
</organism>
<feature type="domain" description="PITH" evidence="1">
    <location>
        <begin position="191"/>
        <end position="237"/>
    </location>
</feature>
<evidence type="ECO:0000313" key="3">
    <source>
        <dbReference type="Proteomes" id="UP000887013"/>
    </source>
</evidence>
<dbReference type="InterPro" id="IPR010400">
    <property type="entry name" value="PITH_dom"/>
</dbReference>
<protein>
    <submittedName>
        <fullName evidence="2">PITH domain-containing protein</fullName>
    </submittedName>
</protein>
<comment type="caution">
    <text evidence="2">The sequence shown here is derived from an EMBL/GenBank/DDBJ whole genome shotgun (WGS) entry which is preliminary data.</text>
</comment>
<dbReference type="EMBL" id="BMAW01017273">
    <property type="protein sequence ID" value="GFT53089.1"/>
    <property type="molecule type" value="Genomic_DNA"/>
</dbReference>